<dbReference type="Proteomes" id="UP000198984">
    <property type="component" value="Unassembled WGS sequence"/>
</dbReference>
<keyword evidence="1" id="KW-0418">Kinase</keyword>
<dbReference type="RefSeq" id="WP_089909214.1">
    <property type="nucleotide sequence ID" value="NZ_FOBB01000002.1"/>
</dbReference>
<evidence type="ECO:0000313" key="1">
    <source>
        <dbReference type="EMBL" id="SEL43905.1"/>
    </source>
</evidence>
<keyword evidence="1" id="KW-0808">Transferase</keyword>
<proteinExistence type="predicted"/>
<protein>
    <submittedName>
        <fullName evidence="1">2-dehydro-3-deoxygalactonokinase</fullName>
    </submittedName>
</protein>
<name>A0A1H7Q8U9_9BACT</name>
<dbReference type="Gene3D" id="3.30.420.300">
    <property type="entry name" value="2-keto-3-deoxy-galactonokinase, substrate binding domain"/>
    <property type="match status" value="1"/>
</dbReference>
<dbReference type="InterPro" id="IPR042258">
    <property type="entry name" value="DGOK_N"/>
</dbReference>
<reference evidence="1 2" key="1">
    <citation type="submission" date="2016-10" db="EMBL/GenBank/DDBJ databases">
        <authorList>
            <person name="de Groot N.N."/>
        </authorList>
    </citation>
    <scope>NUCLEOTIDE SEQUENCE [LARGE SCALE GENOMIC DNA]</scope>
    <source>
        <strain evidence="1 2">DSM 21039</strain>
    </source>
</reference>
<organism evidence="1 2">
    <name type="scientific">Chitinophaga rupis</name>
    <dbReference type="NCBI Taxonomy" id="573321"/>
    <lineage>
        <taxon>Bacteria</taxon>
        <taxon>Pseudomonadati</taxon>
        <taxon>Bacteroidota</taxon>
        <taxon>Chitinophagia</taxon>
        <taxon>Chitinophagales</taxon>
        <taxon>Chitinophagaceae</taxon>
        <taxon>Chitinophaga</taxon>
    </lineage>
</organism>
<dbReference type="InterPro" id="IPR007729">
    <property type="entry name" value="DGOK"/>
</dbReference>
<dbReference type="Pfam" id="PF05035">
    <property type="entry name" value="DGOK"/>
    <property type="match status" value="1"/>
</dbReference>
<dbReference type="EMBL" id="FOBB01000002">
    <property type="protein sequence ID" value="SEL43905.1"/>
    <property type="molecule type" value="Genomic_DNA"/>
</dbReference>
<accession>A0A1H7Q8U9</accession>
<dbReference type="OrthoDB" id="256574at2"/>
<dbReference type="Gene3D" id="3.30.420.310">
    <property type="entry name" value="2-keto-3-deoxy-galactonokinase, C-terminal domain"/>
    <property type="match status" value="1"/>
</dbReference>
<dbReference type="STRING" id="573321.SAMN04488505_102272"/>
<dbReference type="GO" id="GO:0008671">
    <property type="term" value="F:2-dehydro-3-deoxygalactonokinase activity"/>
    <property type="evidence" value="ECO:0007669"/>
    <property type="project" value="InterPro"/>
</dbReference>
<keyword evidence="2" id="KW-1185">Reference proteome</keyword>
<dbReference type="AlphaFoldDB" id="A0A1H7Q8U9"/>
<evidence type="ECO:0000313" key="2">
    <source>
        <dbReference type="Proteomes" id="UP000198984"/>
    </source>
</evidence>
<sequence length="325" mass="35725">MTTFLSCDWGTSSFRLRLVQALDLDILASEISGQGIAPTCRAWESGGPRDRAGRWEFYLQVIHNAITAIEQRIGYTLEQVPVIISGMASSSIGMMELPYGALPFSVDGANVHTHYVAPTADFPHETFLISGVRSKLDVMRGEETQLVGCISDDLALADFGTFIFPGTHSKHIQVKERQAVEFKTFMTGELFELLRRQSILKDAVAGHEAPLIVTTNSSFSQGVQDAVTLPLLHAAFRVRTHHLFGSFTPVENLDYLSGLLIGAELQELLFTDPGTLYLCGGAHLQQRYATALSVLGLTNVVVFSAAWTEEAVIRGQYRIFNQLNS</sequence>
<dbReference type="GO" id="GO:0034194">
    <property type="term" value="P:D-galactonate catabolic process"/>
    <property type="evidence" value="ECO:0007669"/>
    <property type="project" value="InterPro"/>
</dbReference>
<dbReference type="InterPro" id="IPR042257">
    <property type="entry name" value="DGOK_C"/>
</dbReference>
<gene>
    <name evidence="1" type="ORF">SAMN04488505_102272</name>
</gene>